<dbReference type="InterPro" id="IPR036070">
    <property type="entry name" value="Nop_dom_sf"/>
</dbReference>
<gene>
    <name evidence="3" type="ORF">SAMN05216226_104183</name>
</gene>
<name>A0A1G8UCL7_9EURY</name>
<proteinExistence type="predicted"/>
<dbReference type="RefSeq" id="WP_092700436.1">
    <property type="nucleotide sequence ID" value="NZ_FNFC01000004.1"/>
</dbReference>
<evidence type="ECO:0000256" key="1">
    <source>
        <dbReference type="SAM" id="MobiDB-lite"/>
    </source>
</evidence>
<dbReference type="PANTHER" id="PTHR10894:SF0">
    <property type="entry name" value="NUCLEOLAR PROTEIN 56"/>
    <property type="match status" value="1"/>
</dbReference>
<dbReference type="STRING" id="890420.SAMN05216226_104183"/>
<protein>
    <submittedName>
        <fullName evidence="3">rRNA biogenesis protein Nop56/Nop58</fullName>
    </submittedName>
</protein>
<feature type="domain" description="Nop" evidence="2">
    <location>
        <begin position="163"/>
        <end position="277"/>
    </location>
</feature>
<dbReference type="GO" id="GO:0031428">
    <property type="term" value="C:box C/D methylation guide snoRNP complex"/>
    <property type="evidence" value="ECO:0007669"/>
    <property type="project" value="InterPro"/>
</dbReference>
<sequence>MTTHDADPGWFAGLDPEDLDSGVDAIRDGSATEPREWPQEAVEDGAIGDKSTYYDWLHEATVAASERAVAERERASDQQLIHAIRALDDCERVTNELTERVAEWAGTHDCDATVDTEYVQELAEREPEDALESHIVTFASRVAALDDQATELRAFIERWTPDVAPNLSALAGSELAARLIALAGGLGDLAKKPSGTVQVLGAEDALFAHLRGGATSPKHGVIYLHEAVRGTSPEHRGSAARALAGKLSIAARVDHYSGERKPELDDELAERIERIRARDES</sequence>
<reference evidence="3 4" key="1">
    <citation type="submission" date="2016-10" db="EMBL/GenBank/DDBJ databases">
        <authorList>
            <person name="de Groot N.N."/>
        </authorList>
    </citation>
    <scope>NUCLEOTIDE SEQUENCE [LARGE SCALE GENOMIC DNA]</scope>
    <source>
        <strain evidence="3 4">IBRC-M10015</strain>
    </source>
</reference>
<dbReference type="AlphaFoldDB" id="A0A1G8UCL7"/>
<keyword evidence="4" id="KW-1185">Reference proteome</keyword>
<dbReference type="PANTHER" id="PTHR10894">
    <property type="entry name" value="NUCLEOLAR PROTEIN 5 NUCLEOLAR PROTEIN NOP5 NOP58"/>
    <property type="match status" value="1"/>
</dbReference>
<dbReference type="InterPro" id="IPR029012">
    <property type="entry name" value="Helix_hairpin_bin_sf"/>
</dbReference>
<dbReference type="InterPro" id="IPR045056">
    <property type="entry name" value="Nop56/Nop58"/>
</dbReference>
<accession>A0A1G8UCL7</accession>
<evidence type="ECO:0000313" key="4">
    <source>
        <dbReference type="Proteomes" id="UP000198856"/>
    </source>
</evidence>
<dbReference type="InterPro" id="IPR002687">
    <property type="entry name" value="Nop_dom"/>
</dbReference>
<dbReference type="Gene3D" id="1.10.246.90">
    <property type="entry name" value="Nop domain"/>
    <property type="match status" value="1"/>
</dbReference>
<dbReference type="GO" id="GO:0030515">
    <property type="term" value="F:snoRNA binding"/>
    <property type="evidence" value="ECO:0007669"/>
    <property type="project" value="InterPro"/>
</dbReference>
<evidence type="ECO:0000259" key="2">
    <source>
        <dbReference type="PROSITE" id="PS51358"/>
    </source>
</evidence>
<organism evidence="3 4">
    <name type="scientific">Halovenus aranensis</name>
    <dbReference type="NCBI Taxonomy" id="890420"/>
    <lineage>
        <taxon>Archaea</taxon>
        <taxon>Methanobacteriati</taxon>
        <taxon>Methanobacteriota</taxon>
        <taxon>Stenosarchaea group</taxon>
        <taxon>Halobacteria</taxon>
        <taxon>Halobacteriales</taxon>
        <taxon>Haloarculaceae</taxon>
        <taxon>Halovenus</taxon>
    </lineage>
</organism>
<dbReference type="Gene3D" id="1.10.287.660">
    <property type="entry name" value="Helix hairpin bin"/>
    <property type="match status" value="1"/>
</dbReference>
<dbReference type="OrthoDB" id="11877at2157"/>
<dbReference type="PROSITE" id="PS51358">
    <property type="entry name" value="NOP"/>
    <property type="match status" value="1"/>
</dbReference>
<evidence type="ECO:0000313" key="3">
    <source>
        <dbReference type="EMBL" id="SDJ51596.1"/>
    </source>
</evidence>
<dbReference type="Pfam" id="PF01798">
    <property type="entry name" value="Nop"/>
    <property type="match status" value="1"/>
</dbReference>
<feature type="region of interest" description="Disordered" evidence="1">
    <location>
        <begin position="1"/>
        <end position="40"/>
    </location>
</feature>
<dbReference type="InterPro" id="IPR042239">
    <property type="entry name" value="Nop_C"/>
</dbReference>
<dbReference type="Proteomes" id="UP000198856">
    <property type="component" value="Unassembled WGS sequence"/>
</dbReference>
<dbReference type="SUPFAM" id="SSF89124">
    <property type="entry name" value="Nop domain"/>
    <property type="match status" value="1"/>
</dbReference>
<dbReference type="EMBL" id="FNFC01000004">
    <property type="protein sequence ID" value="SDJ51596.1"/>
    <property type="molecule type" value="Genomic_DNA"/>
</dbReference>